<dbReference type="KEGG" id="ccai:NAS2_1609"/>
<evidence type="ECO:0000313" key="8">
    <source>
        <dbReference type="EMBL" id="BBE42983.1"/>
    </source>
</evidence>
<accession>A0A4P2VHW0</accession>
<dbReference type="InterPro" id="IPR029057">
    <property type="entry name" value="PRTase-like"/>
</dbReference>
<dbReference type="UniPathway" id="UPA00070">
    <property type="reaction ID" value="UER00119"/>
</dbReference>
<dbReference type="HAMAP" id="MF_01208">
    <property type="entry name" value="PyrE"/>
    <property type="match status" value="1"/>
</dbReference>
<dbReference type="GO" id="GO:0044205">
    <property type="term" value="P:'de novo' UMP biosynthetic process"/>
    <property type="evidence" value="ECO:0007669"/>
    <property type="project" value="UniProtKB-UniRule"/>
</dbReference>
<dbReference type="Gene3D" id="3.40.50.2020">
    <property type="match status" value="1"/>
</dbReference>
<dbReference type="GeneID" id="55585415"/>
<organism evidence="8 9">
    <name type="scientific">Conexivisphaera calida</name>
    <dbReference type="NCBI Taxonomy" id="1874277"/>
    <lineage>
        <taxon>Archaea</taxon>
        <taxon>Nitrososphaerota</taxon>
        <taxon>Conexivisphaeria</taxon>
        <taxon>Conexivisphaerales</taxon>
        <taxon>Conexivisphaeraceae</taxon>
        <taxon>Conexivisphaera</taxon>
    </lineage>
</organism>
<evidence type="ECO:0000259" key="7">
    <source>
        <dbReference type="Pfam" id="PF00156"/>
    </source>
</evidence>
<feature type="binding site" description="in other chain" evidence="6">
    <location>
        <begin position="120"/>
        <end position="128"/>
    </location>
    <ligand>
        <name>5-phospho-alpha-D-ribose 1-diphosphate</name>
        <dbReference type="ChEBI" id="CHEBI:58017"/>
        <note>ligand shared between dimeric partners</note>
    </ligand>
</feature>
<dbReference type="GO" id="GO:0000287">
    <property type="term" value="F:magnesium ion binding"/>
    <property type="evidence" value="ECO:0007669"/>
    <property type="project" value="UniProtKB-UniRule"/>
</dbReference>
<proteinExistence type="inferred from homology"/>
<dbReference type="RefSeq" id="WP_174449152.1">
    <property type="nucleotide sequence ID" value="NZ_AP018732.1"/>
</dbReference>
<evidence type="ECO:0000256" key="4">
    <source>
        <dbReference type="ARBA" id="ARBA00022679"/>
    </source>
</evidence>
<comment type="subunit">
    <text evidence="6">Homodimer.</text>
</comment>
<keyword evidence="6" id="KW-0460">Magnesium</keyword>
<comment type="function">
    <text evidence="6">Catalyzes the transfer of a ribosyl phosphate group from 5-phosphoribose 1-diphosphate to orotate, leading to the formation of orotidine monophosphate (OMP).</text>
</comment>
<comment type="cofactor">
    <cofactor evidence="6">
        <name>Mg(2+)</name>
        <dbReference type="ChEBI" id="CHEBI:18420"/>
    </cofactor>
</comment>
<dbReference type="GO" id="GO:0004588">
    <property type="term" value="F:orotate phosphoribosyltransferase activity"/>
    <property type="evidence" value="ECO:0007669"/>
    <property type="project" value="UniProtKB-UniRule"/>
</dbReference>
<dbReference type="AlphaFoldDB" id="A0A4P2VHW0"/>
<dbReference type="Proteomes" id="UP000509448">
    <property type="component" value="Chromosome"/>
</dbReference>
<sequence>MSDHVPRIAEILRRRNVVKQGSYLLHLGNSSEFYVDMRTLPSYPDDFDEVTSALADLLRTGVGKFDRLVGIGDGAAPFTVAVSLKLQKPYAIVKKMEAENSFRDPLVGELHPGERVILLDDVASTGVTLACAAAMVRALGAHVDTAVVLVDRELGASKLLSTMGIGLLSVLRLSDILNAREGS</sequence>
<dbReference type="Pfam" id="PF00156">
    <property type="entry name" value="Pribosyltran"/>
    <property type="match status" value="1"/>
</dbReference>
<evidence type="ECO:0000256" key="3">
    <source>
        <dbReference type="ARBA" id="ARBA00022676"/>
    </source>
</evidence>
<dbReference type="PANTHER" id="PTHR19278">
    <property type="entry name" value="OROTATE PHOSPHORIBOSYLTRANSFERASE"/>
    <property type="match status" value="1"/>
</dbReference>
<comment type="pathway">
    <text evidence="1 6">Pyrimidine metabolism; UMP biosynthesis via de novo pathway; UMP from orotate: step 1/2.</text>
</comment>
<dbReference type="GO" id="GO:0019856">
    <property type="term" value="P:pyrimidine nucleobase biosynthetic process"/>
    <property type="evidence" value="ECO:0007669"/>
    <property type="project" value="TreeGrafter"/>
</dbReference>
<evidence type="ECO:0000256" key="2">
    <source>
        <dbReference type="ARBA" id="ARBA00011971"/>
    </source>
</evidence>
<gene>
    <name evidence="6" type="primary">pyrE</name>
    <name evidence="8" type="ORF">NAS2_1609</name>
</gene>
<dbReference type="CDD" id="cd06223">
    <property type="entry name" value="PRTases_typeI"/>
    <property type="match status" value="1"/>
</dbReference>
<dbReference type="EC" id="2.4.2.10" evidence="2 6"/>
<evidence type="ECO:0000256" key="5">
    <source>
        <dbReference type="ARBA" id="ARBA00022975"/>
    </source>
</evidence>
<feature type="binding site" evidence="6">
    <location>
        <position position="152"/>
    </location>
    <ligand>
        <name>orotate</name>
        <dbReference type="ChEBI" id="CHEBI:30839"/>
    </ligand>
</feature>
<feature type="domain" description="Phosphoribosyltransferase" evidence="7">
    <location>
        <begin position="47"/>
        <end position="152"/>
    </location>
</feature>
<dbReference type="OrthoDB" id="9089at2157"/>
<reference evidence="8 9" key="1">
    <citation type="journal article" date="2019" name="ISME J.">
        <title>Isolation and characterization of a thermophilic sulfur- and iron-reducing thaumarchaeote from a terrestrial acidic hot spring.</title>
        <authorList>
            <person name="Kato S."/>
            <person name="Itoh T."/>
            <person name="Yuki M."/>
            <person name="Nagamori M."/>
            <person name="Ohnishi M."/>
            <person name="Uematsu K."/>
            <person name="Suzuki K."/>
            <person name="Takashina T."/>
            <person name="Ohkuma M."/>
        </authorList>
    </citation>
    <scope>NUCLEOTIDE SEQUENCE [LARGE SCALE GENOMIC DNA]</scope>
    <source>
        <strain evidence="8 9">NAS-02</strain>
    </source>
</reference>
<keyword evidence="3 6" id="KW-0328">Glycosyltransferase</keyword>
<comment type="caution">
    <text evidence="6">Lacks conserved residue(s) required for the propagation of feature annotation.</text>
</comment>
<evidence type="ECO:0000256" key="1">
    <source>
        <dbReference type="ARBA" id="ARBA00004889"/>
    </source>
</evidence>
<evidence type="ECO:0000256" key="6">
    <source>
        <dbReference type="HAMAP-Rule" id="MF_01208"/>
    </source>
</evidence>
<dbReference type="InterPro" id="IPR023031">
    <property type="entry name" value="OPRT"/>
</dbReference>
<protein>
    <recommendedName>
        <fullName evidence="2 6">Orotate phosphoribosyltransferase</fullName>
        <shortName evidence="6">OPRT</shortName>
        <shortName evidence="6">OPRTase</shortName>
        <ecNumber evidence="2 6">2.4.2.10</ecNumber>
    </recommendedName>
</protein>
<keyword evidence="9" id="KW-1185">Reference proteome</keyword>
<dbReference type="PANTHER" id="PTHR19278:SF9">
    <property type="entry name" value="URIDINE 5'-MONOPHOSPHATE SYNTHASE"/>
    <property type="match status" value="1"/>
</dbReference>
<comment type="catalytic activity">
    <reaction evidence="6">
        <text>orotidine 5'-phosphate + diphosphate = orotate + 5-phospho-alpha-D-ribose 1-diphosphate</text>
        <dbReference type="Rhea" id="RHEA:10380"/>
        <dbReference type="ChEBI" id="CHEBI:30839"/>
        <dbReference type="ChEBI" id="CHEBI:33019"/>
        <dbReference type="ChEBI" id="CHEBI:57538"/>
        <dbReference type="ChEBI" id="CHEBI:58017"/>
        <dbReference type="EC" id="2.4.2.10"/>
    </reaction>
</comment>
<keyword evidence="5 6" id="KW-0665">Pyrimidine biosynthesis</keyword>
<name>A0A4P2VHW0_9ARCH</name>
<comment type="similarity">
    <text evidence="6">Belongs to the purine/pyrimidine phosphoribosyltransferase family. PyrE subfamily.</text>
</comment>
<dbReference type="InterPro" id="IPR000836">
    <property type="entry name" value="PRTase_dom"/>
</dbReference>
<feature type="binding site" description="in other chain" evidence="6">
    <location>
        <position position="95"/>
    </location>
    <ligand>
        <name>5-phospho-alpha-D-ribose 1-diphosphate</name>
        <dbReference type="ChEBI" id="CHEBI:58017"/>
        <note>ligand shared between dimeric partners</note>
    </ligand>
</feature>
<evidence type="ECO:0000313" key="9">
    <source>
        <dbReference type="Proteomes" id="UP000509448"/>
    </source>
</evidence>
<keyword evidence="4 6" id="KW-0808">Transferase</keyword>
<dbReference type="SUPFAM" id="SSF53271">
    <property type="entry name" value="PRTase-like"/>
    <property type="match status" value="1"/>
</dbReference>
<dbReference type="EMBL" id="AP018732">
    <property type="protein sequence ID" value="BBE42983.1"/>
    <property type="molecule type" value="Genomic_DNA"/>
</dbReference>